<keyword evidence="4 6" id="KW-1133">Transmembrane helix</keyword>
<feature type="transmembrane region" description="Helical" evidence="6">
    <location>
        <begin position="191"/>
        <end position="212"/>
    </location>
</feature>
<feature type="transmembrane region" description="Helical" evidence="6">
    <location>
        <begin position="280"/>
        <end position="297"/>
    </location>
</feature>
<accession>A0A7C4EWI0</accession>
<feature type="transmembrane region" description="Helical" evidence="6">
    <location>
        <begin position="157"/>
        <end position="179"/>
    </location>
</feature>
<dbReference type="AlphaFoldDB" id="A0A7C4EWI0"/>
<protein>
    <submittedName>
        <fullName evidence="8">DMT family transporter</fullName>
    </submittedName>
</protein>
<feature type="domain" description="EamA" evidence="7">
    <location>
        <begin position="161"/>
        <end position="297"/>
    </location>
</feature>
<feature type="transmembrane region" description="Helical" evidence="6">
    <location>
        <begin position="43"/>
        <end position="63"/>
    </location>
</feature>
<dbReference type="InterPro" id="IPR037185">
    <property type="entry name" value="EmrE-like"/>
</dbReference>
<evidence type="ECO:0000259" key="7">
    <source>
        <dbReference type="Pfam" id="PF00892"/>
    </source>
</evidence>
<dbReference type="EMBL" id="DTGT01000384">
    <property type="protein sequence ID" value="HGH61954.1"/>
    <property type="molecule type" value="Genomic_DNA"/>
</dbReference>
<evidence type="ECO:0000256" key="1">
    <source>
        <dbReference type="ARBA" id="ARBA00004651"/>
    </source>
</evidence>
<evidence type="ECO:0000256" key="3">
    <source>
        <dbReference type="ARBA" id="ARBA00022692"/>
    </source>
</evidence>
<dbReference type="SUPFAM" id="SSF103481">
    <property type="entry name" value="Multidrug resistance efflux transporter EmrE"/>
    <property type="match status" value="2"/>
</dbReference>
<feature type="transmembrane region" description="Helical" evidence="6">
    <location>
        <begin position="224"/>
        <end position="245"/>
    </location>
</feature>
<reference evidence="8" key="1">
    <citation type="journal article" date="2020" name="mSystems">
        <title>Genome- and Community-Level Interaction Insights into Carbon Utilization and Element Cycling Functions of Hydrothermarchaeota in Hydrothermal Sediment.</title>
        <authorList>
            <person name="Zhou Z."/>
            <person name="Liu Y."/>
            <person name="Xu W."/>
            <person name="Pan J."/>
            <person name="Luo Z.H."/>
            <person name="Li M."/>
        </authorList>
    </citation>
    <scope>NUCLEOTIDE SEQUENCE [LARGE SCALE GENOMIC DNA]</scope>
    <source>
        <strain evidence="8">SpSt-769</strain>
    </source>
</reference>
<keyword evidence="5 6" id="KW-0472">Membrane</keyword>
<comment type="caution">
    <text evidence="8">The sequence shown here is derived from an EMBL/GenBank/DDBJ whole genome shotgun (WGS) entry which is preliminary data.</text>
</comment>
<dbReference type="Pfam" id="PF00892">
    <property type="entry name" value="EamA"/>
    <property type="match status" value="2"/>
</dbReference>
<evidence type="ECO:0000256" key="2">
    <source>
        <dbReference type="ARBA" id="ARBA00022475"/>
    </source>
</evidence>
<feature type="transmembrane region" description="Helical" evidence="6">
    <location>
        <begin position="75"/>
        <end position="95"/>
    </location>
</feature>
<dbReference type="InterPro" id="IPR050638">
    <property type="entry name" value="AA-Vitamin_Transporters"/>
</dbReference>
<dbReference type="InterPro" id="IPR000620">
    <property type="entry name" value="EamA_dom"/>
</dbReference>
<evidence type="ECO:0000256" key="6">
    <source>
        <dbReference type="SAM" id="Phobius"/>
    </source>
</evidence>
<organism evidence="8">
    <name type="scientific">Desulfomonile tiedjei</name>
    <dbReference type="NCBI Taxonomy" id="2358"/>
    <lineage>
        <taxon>Bacteria</taxon>
        <taxon>Pseudomonadati</taxon>
        <taxon>Thermodesulfobacteriota</taxon>
        <taxon>Desulfomonilia</taxon>
        <taxon>Desulfomonilales</taxon>
        <taxon>Desulfomonilaceae</taxon>
        <taxon>Desulfomonile</taxon>
    </lineage>
</organism>
<dbReference type="PANTHER" id="PTHR32322:SF18">
    <property type="entry name" value="S-ADENOSYLMETHIONINE_S-ADENOSYLHOMOCYSTEINE TRANSPORTER"/>
    <property type="match status" value="1"/>
</dbReference>
<feature type="transmembrane region" description="Helical" evidence="6">
    <location>
        <begin position="252"/>
        <end position="274"/>
    </location>
</feature>
<evidence type="ECO:0000256" key="5">
    <source>
        <dbReference type="ARBA" id="ARBA00023136"/>
    </source>
</evidence>
<keyword evidence="2" id="KW-1003">Cell membrane</keyword>
<gene>
    <name evidence="8" type="ORF">ENV54_11740</name>
</gene>
<evidence type="ECO:0000313" key="8">
    <source>
        <dbReference type="EMBL" id="HGH61954.1"/>
    </source>
</evidence>
<sequence length="305" mass="33755">MRNAEQPSYHLPLSASFLLVALCLVWGGNMVSIKLSLYGLPPILSAAARSLAASLILGAYLYATKRPAFMDAENVIHGVAVGALFGTEFLFLYWGTSFTDVSRAVVFLYTQPLWVAVGAHYLLPNDRLSRVKVVGLAAAFTGLVLVFQSRSGGLQRWYWVGDLMETAAGFLWAATSLYIKKYMLDKNISHYQTLFSQLFYSIPILGVGVLLFEPGARIVLDRLTIGTLVYQTVIVAFLSYLLWFWMVHRYQISILSAFTFLTPLFGVLLSGLILGEPLPLMLWLGLILVASGIYLVNKPSLPRDA</sequence>
<name>A0A7C4EWI0_9BACT</name>
<feature type="domain" description="EamA" evidence="7">
    <location>
        <begin position="15"/>
        <end position="147"/>
    </location>
</feature>
<proteinExistence type="predicted"/>
<dbReference type="PANTHER" id="PTHR32322">
    <property type="entry name" value="INNER MEMBRANE TRANSPORTER"/>
    <property type="match status" value="1"/>
</dbReference>
<dbReference type="GO" id="GO:0005886">
    <property type="term" value="C:plasma membrane"/>
    <property type="evidence" value="ECO:0007669"/>
    <property type="project" value="UniProtKB-SubCell"/>
</dbReference>
<comment type="subcellular location">
    <subcellularLocation>
        <location evidence="1">Cell membrane</location>
        <topology evidence="1">Multi-pass membrane protein</topology>
    </subcellularLocation>
</comment>
<keyword evidence="3 6" id="KW-0812">Transmembrane</keyword>
<feature type="transmembrane region" description="Helical" evidence="6">
    <location>
        <begin position="101"/>
        <end position="121"/>
    </location>
</feature>
<feature type="transmembrane region" description="Helical" evidence="6">
    <location>
        <begin position="133"/>
        <end position="151"/>
    </location>
</feature>
<dbReference type="Gene3D" id="1.10.3730.20">
    <property type="match status" value="1"/>
</dbReference>
<evidence type="ECO:0000256" key="4">
    <source>
        <dbReference type="ARBA" id="ARBA00022989"/>
    </source>
</evidence>